<evidence type="ECO:0000313" key="5">
    <source>
        <dbReference type="Proteomes" id="UP000253318"/>
    </source>
</evidence>
<sequence length="718" mass="74323">MLSRRTAALIAVPPLLVALCGLPPAAAEVESRRSLPVAPGVTLTTTETTGDGGPLRLNALSVDLAHGARVGYVDAGKVASAARLSEHAARTGAVAAVNGDFFDAGNSLAPLGAAVQDGEAVKSATGTHRSAATISAAGLGRVEELLFEGTAELPDGSLRIDRMNSHEIPRDGVGLFTARWGGHPRGSAVAGAERVTEVVLSRGVVREVRPRVRPRPVAAGETVLLGREAGADRLARLAEGDRVTVRRSLTADGREPHTAIGGRNVLLRGGRILDVDDSARQPRTAIGFSADGTDMTILVADGRHAGSRGATLREMAERLKAAGAVHALELDGGGSSALLARPPGGSGLELWNRTGEDERAVPNGLAVYAPEGGGRPHGLWVRPKPDTRPAPGPASVPHADPHRVFAGLTRSLLATAHDDAYGPVRTRFSPESVTWSATSGRVAEGRFTAPESRGRSTATVTATAGSATGEVELEVLPPPDRVEATVPSIAFPEAGGSATFGLIGTAPDGTRAPIEPLDATVRADSGLVAVAPRGDGTFEVRPVAKSGTGEIRIAVGDRHVSVPVGIGSTEQTVTTFDDPARWSAEATRATADVAPGRDSGLALRYDFTGSAGTRAAYAVPPAPLTVDGHTRALRLRLRGDANGARIAVRLVDGTGQRRTAYGPAVDWRGRRSAEIPVPEGTAQPVAVDRLYLVEDRASASYSGRVVFERLTAEMTPVK</sequence>
<feature type="region of interest" description="Disordered" evidence="1">
    <location>
        <begin position="382"/>
        <end position="401"/>
    </location>
</feature>
<comment type="caution">
    <text evidence="4">The sequence shown here is derived from an EMBL/GenBank/DDBJ whole genome shotgun (WGS) entry which is preliminary data.</text>
</comment>
<keyword evidence="5" id="KW-1185">Reference proteome</keyword>
<dbReference type="AlphaFoldDB" id="A0A368T8H0"/>
<dbReference type="Proteomes" id="UP000253318">
    <property type="component" value="Unassembled WGS sequence"/>
</dbReference>
<evidence type="ECO:0000259" key="3">
    <source>
        <dbReference type="Pfam" id="PF09992"/>
    </source>
</evidence>
<dbReference type="InterPro" id="IPR018711">
    <property type="entry name" value="NAGPA"/>
</dbReference>
<organism evidence="4 5">
    <name type="scientific">Marinitenerispora sediminis</name>
    <dbReference type="NCBI Taxonomy" id="1931232"/>
    <lineage>
        <taxon>Bacteria</taxon>
        <taxon>Bacillati</taxon>
        <taxon>Actinomycetota</taxon>
        <taxon>Actinomycetes</taxon>
        <taxon>Streptosporangiales</taxon>
        <taxon>Nocardiopsidaceae</taxon>
        <taxon>Marinitenerispora</taxon>
    </lineage>
</organism>
<dbReference type="Pfam" id="PF09992">
    <property type="entry name" value="NAGPA"/>
    <property type="match status" value="1"/>
</dbReference>
<accession>A0A368T8H0</accession>
<feature type="signal peptide" evidence="2">
    <location>
        <begin position="1"/>
        <end position="26"/>
    </location>
</feature>
<protein>
    <submittedName>
        <fullName evidence="4">Exopolysaccharide biosynthesis protein</fullName>
    </submittedName>
</protein>
<dbReference type="EMBL" id="QEIN01000037">
    <property type="protein sequence ID" value="RCV60579.1"/>
    <property type="molecule type" value="Genomic_DNA"/>
</dbReference>
<keyword evidence="2" id="KW-0732">Signal</keyword>
<proteinExistence type="predicted"/>
<dbReference type="RefSeq" id="WP_114396877.1">
    <property type="nucleotide sequence ID" value="NZ_QEIM01000021.1"/>
</dbReference>
<dbReference type="PANTHER" id="PTHR40446">
    <property type="entry name" value="N-ACETYLGLUCOSAMINE-1-PHOSPHODIESTER ALPHA-N-ACETYLGLUCOSAMINIDASE"/>
    <property type="match status" value="1"/>
</dbReference>
<dbReference type="PANTHER" id="PTHR40446:SF2">
    <property type="entry name" value="N-ACETYLGLUCOSAMINE-1-PHOSPHODIESTER ALPHA-N-ACETYLGLUCOSAMINIDASE"/>
    <property type="match status" value="1"/>
</dbReference>
<evidence type="ECO:0000256" key="1">
    <source>
        <dbReference type="SAM" id="MobiDB-lite"/>
    </source>
</evidence>
<reference evidence="4 5" key="1">
    <citation type="submission" date="2018-04" db="EMBL/GenBank/DDBJ databases">
        <title>Novel actinobacteria from marine sediment.</title>
        <authorList>
            <person name="Ng Z.Y."/>
            <person name="Tan G.Y.A."/>
        </authorList>
    </citation>
    <scope>NUCLEOTIDE SEQUENCE [LARGE SCALE GENOMIC DNA]</scope>
    <source>
        <strain evidence="4 5">TPS81</strain>
    </source>
</reference>
<evidence type="ECO:0000256" key="2">
    <source>
        <dbReference type="SAM" id="SignalP"/>
    </source>
</evidence>
<evidence type="ECO:0000313" key="4">
    <source>
        <dbReference type="EMBL" id="RCV60579.1"/>
    </source>
</evidence>
<name>A0A368T8H0_9ACTN</name>
<gene>
    <name evidence="4" type="ORF">DEF24_06685</name>
</gene>
<feature type="domain" description="Phosphodiester glycosidase" evidence="3">
    <location>
        <begin position="219"/>
        <end position="368"/>
    </location>
</feature>
<feature type="chain" id="PRO_5038619558" evidence="2">
    <location>
        <begin position="27"/>
        <end position="718"/>
    </location>
</feature>
<dbReference type="OrthoDB" id="9809781at2"/>